<dbReference type="Gramene" id="OBART01G37970.4">
    <property type="protein sequence ID" value="OBART01G37970.4"/>
    <property type="gene ID" value="OBART01G37970"/>
</dbReference>
<proteinExistence type="predicted"/>
<keyword evidence="3" id="KW-1185">Reference proteome</keyword>
<dbReference type="HOGENOM" id="CLU_2240996_0_0_1"/>
<evidence type="ECO:0000313" key="2">
    <source>
        <dbReference type="EnsemblPlants" id="OBART01G37970.4"/>
    </source>
</evidence>
<feature type="region of interest" description="Disordered" evidence="1">
    <location>
        <begin position="68"/>
        <end position="98"/>
    </location>
</feature>
<dbReference type="AlphaFoldDB" id="A0A0D3EWI6"/>
<organism evidence="2">
    <name type="scientific">Oryza barthii</name>
    <dbReference type="NCBI Taxonomy" id="65489"/>
    <lineage>
        <taxon>Eukaryota</taxon>
        <taxon>Viridiplantae</taxon>
        <taxon>Streptophyta</taxon>
        <taxon>Embryophyta</taxon>
        <taxon>Tracheophyta</taxon>
        <taxon>Spermatophyta</taxon>
        <taxon>Magnoliopsida</taxon>
        <taxon>Liliopsida</taxon>
        <taxon>Poales</taxon>
        <taxon>Poaceae</taxon>
        <taxon>BOP clade</taxon>
        <taxon>Oryzoideae</taxon>
        <taxon>Oryzeae</taxon>
        <taxon>Oryzinae</taxon>
        <taxon>Oryza</taxon>
    </lineage>
</organism>
<dbReference type="EnsemblPlants" id="OBART01G37970.4">
    <property type="protein sequence ID" value="OBART01G37970.4"/>
    <property type="gene ID" value="OBART01G37970"/>
</dbReference>
<evidence type="ECO:0000313" key="3">
    <source>
        <dbReference type="Proteomes" id="UP000026960"/>
    </source>
</evidence>
<evidence type="ECO:0000256" key="1">
    <source>
        <dbReference type="SAM" id="MobiDB-lite"/>
    </source>
</evidence>
<protein>
    <submittedName>
        <fullName evidence="2">Uncharacterized protein</fullName>
    </submittedName>
</protein>
<sequence>MYPTGDLLAPSLFVDFVELELVAIVAMDGMDMLDLEYTSGPISGWQNVLLEIYGWMRSTAAWGELERGGGSAARFSSGDRGGEPAGRSAEAEHSEEGDELFRMMTRARVLDLSLSTYLYMAKSSCPAP</sequence>
<dbReference type="Proteomes" id="UP000026960">
    <property type="component" value="Chromosome 1"/>
</dbReference>
<accession>A0A0D3EWI6</accession>
<reference evidence="2" key="2">
    <citation type="submission" date="2015-03" db="UniProtKB">
        <authorList>
            <consortium name="EnsemblPlants"/>
        </authorList>
    </citation>
    <scope>IDENTIFICATION</scope>
</reference>
<reference evidence="2" key="1">
    <citation type="journal article" date="2009" name="Rice">
        <title>De Novo Next Generation Sequencing of Plant Genomes.</title>
        <authorList>
            <person name="Rounsley S."/>
            <person name="Marri P.R."/>
            <person name="Yu Y."/>
            <person name="He R."/>
            <person name="Sisneros N."/>
            <person name="Goicoechea J.L."/>
            <person name="Lee S.J."/>
            <person name="Angelova A."/>
            <person name="Kudrna D."/>
            <person name="Luo M."/>
            <person name="Affourtit J."/>
            <person name="Desany B."/>
            <person name="Knight J."/>
            <person name="Niazi F."/>
            <person name="Egholm M."/>
            <person name="Wing R.A."/>
        </authorList>
    </citation>
    <scope>NUCLEOTIDE SEQUENCE [LARGE SCALE GENOMIC DNA]</scope>
    <source>
        <strain evidence="2">cv. IRGC 105608</strain>
    </source>
</reference>
<name>A0A0D3EWI6_9ORYZ</name>